<dbReference type="GO" id="GO:0005737">
    <property type="term" value="C:cytoplasm"/>
    <property type="evidence" value="ECO:0007669"/>
    <property type="project" value="TreeGrafter"/>
</dbReference>
<name>A0A6J6SBK1_9ZZZZ</name>
<evidence type="ECO:0000256" key="4">
    <source>
        <dbReference type="ARBA" id="ARBA00023014"/>
    </source>
</evidence>
<dbReference type="Gene3D" id="3.30.9.10">
    <property type="entry name" value="D-Amino Acid Oxidase, subunit A, domain 2"/>
    <property type="match status" value="1"/>
</dbReference>
<dbReference type="Gene3D" id="3.50.50.60">
    <property type="entry name" value="FAD/NAD(P)-binding domain"/>
    <property type="match status" value="1"/>
</dbReference>
<dbReference type="PANTHER" id="PTHR13847">
    <property type="entry name" value="SARCOSINE DEHYDROGENASE-RELATED"/>
    <property type="match status" value="1"/>
</dbReference>
<sequence>MAESIWWKQRGCAGAGSGPGQGADLLTAAHHDVVVIGAGLTGLTTALLLVESGLSVLVVEARHAGAVTSGRTTGKVSALQGTLLSSAARSARWESVQAYVGSTLAAQEWLRQRAGDLGVALQERPAVTWGEGPDGVEAVEREHRVALDLGLPVELVEDPDLPVPADRAVVLRDQLQLDPVDLVTGLAAAYTAAGGHLVTGWRMRRVRQRKDRVRVQLHPTGGGAAAEVGARHVVLATGAPTVDRRLHFARVTAQRSYLLAFEVGEEPVEMALAASGPSRSFRGATIGGRPVLLAGGSGHPTARDGLEPGQADAVRSWVDEHWGGARELGRWSAQDYSTTDHLPLVGSLGGASPDVHVATGFNKWGITSGIAAALALRGTLTGEPVGWAEPLYDRPWRWQDAPALAALQVGVVRGGAEALARAVDPRTRTPQRAVSGDCAVAPVCTHLGGPLRWNDLEGSYDCPLHGSRFGPDGEVLEGPATRPLLRRRRD</sequence>
<dbReference type="PRINTS" id="PR00420">
    <property type="entry name" value="RNGMNOXGNASE"/>
</dbReference>
<dbReference type="InterPro" id="IPR006076">
    <property type="entry name" value="FAD-dep_OxRdtase"/>
</dbReference>
<dbReference type="SUPFAM" id="SSF50022">
    <property type="entry name" value="ISP domain"/>
    <property type="match status" value="1"/>
</dbReference>
<dbReference type="Pfam" id="PF00355">
    <property type="entry name" value="Rieske"/>
    <property type="match status" value="1"/>
</dbReference>
<dbReference type="InterPro" id="IPR017941">
    <property type="entry name" value="Rieske_2Fe-2S"/>
</dbReference>
<dbReference type="Gene3D" id="2.102.10.10">
    <property type="entry name" value="Rieske [2Fe-2S] iron-sulphur domain"/>
    <property type="match status" value="1"/>
</dbReference>
<feature type="domain" description="Rieske" evidence="6">
    <location>
        <begin position="439"/>
        <end position="490"/>
    </location>
</feature>
<accession>A0A6J6SBK1</accession>
<dbReference type="Pfam" id="PF01266">
    <property type="entry name" value="DAO"/>
    <property type="match status" value="1"/>
</dbReference>
<dbReference type="EMBL" id="CAEZYQ010000003">
    <property type="protein sequence ID" value="CAB4732133.1"/>
    <property type="molecule type" value="Genomic_DNA"/>
</dbReference>
<evidence type="ECO:0000256" key="1">
    <source>
        <dbReference type="ARBA" id="ARBA00022714"/>
    </source>
</evidence>
<keyword evidence="2" id="KW-0479">Metal-binding</keyword>
<keyword evidence="3" id="KW-0408">Iron</keyword>
<keyword evidence="4" id="KW-0411">Iron-sulfur</keyword>
<evidence type="ECO:0000256" key="5">
    <source>
        <dbReference type="SAM" id="MobiDB-lite"/>
    </source>
</evidence>
<evidence type="ECO:0000256" key="2">
    <source>
        <dbReference type="ARBA" id="ARBA00022723"/>
    </source>
</evidence>
<dbReference type="SUPFAM" id="SSF51905">
    <property type="entry name" value="FAD/NAD(P)-binding domain"/>
    <property type="match status" value="1"/>
</dbReference>
<gene>
    <name evidence="7" type="ORF">UFOPK2761_00590</name>
</gene>
<evidence type="ECO:0000256" key="3">
    <source>
        <dbReference type="ARBA" id="ARBA00023004"/>
    </source>
</evidence>
<dbReference type="GO" id="GO:0046872">
    <property type="term" value="F:metal ion binding"/>
    <property type="evidence" value="ECO:0007669"/>
    <property type="project" value="UniProtKB-KW"/>
</dbReference>
<dbReference type="PANTHER" id="PTHR13847:SF274">
    <property type="entry name" value="RIESKE 2FE-2S IRON-SULFUR PROTEIN YHFW-RELATED"/>
    <property type="match status" value="1"/>
</dbReference>
<dbReference type="PROSITE" id="PS51296">
    <property type="entry name" value="RIESKE"/>
    <property type="match status" value="1"/>
</dbReference>
<evidence type="ECO:0000259" key="6">
    <source>
        <dbReference type="PROSITE" id="PS51296"/>
    </source>
</evidence>
<evidence type="ECO:0000313" key="7">
    <source>
        <dbReference type="EMBL" id="CAB4732133.1"/>
    </source>
</evidence>
<feature type="region of interest" description="Disordered" evidence="5">
    <location>
        <begin position="471"/>
        <end position="490"/>
    </location>
</feature>
<keyword evidence="1" id="KW-0001">2Fe-2S</keyword>
<dbReference type="GO" id="GO:0051537">
    <property type="term" value="F:2 iron, 2 sulfur cluster binding"/>
    <property type="evidence" value="ECO:0007669"/>
    <property type="project" value="UniProtKB-KW"/>
</dbReference>
<reference evidence="7" key="1">
    <citation type="submission" date="2020-05" db="EMBL/GenBank/DDBJ databases">
        <authorList>
            <person name="Chiriac C."/>
            <person name="Salcher M."/>
            <person name="Ghai R."/>
            <person name="Kavagutti S V."/>
        </authorList>
    </citation>
    <scope>NUCLEOTIDE SEQUENCE</scope>
</reference>
<proteinExistence type="predicted"/>
<dbReference type="InterPro" id="IPR036188">
    <property type="entry name" value="FAD/NAD-bd_sf"/>
</dbReference>
<dbReference type="InterPro" id="IPR036922">
    <property type="entry name" value="Rieske_2Fe-2S_sf"/>
</dbReference>
<protein>
    <submittedName>
        <fullName evidence="7">Unannotated protein</fullName>
    </submittedName>
</protein>
<dbReference type="AlphaFoldDB" id="A0A6J6SBK1"/>
<organism evidence="7">
    <name type="scientific">freshwater metagenome</name>
    <dbReference type="NCBI Taxonomy" id="449393"/>
    <lineage>
        <taxon>unclassified sequences</taxon>
        <taxon>metagenomes</taxon>
        <taxon>ecological metagenomes</taxon>
    </lineage>
</organism>